<dbReference type="PROSITE" id="PS51674">
    <property type="entry name" value="4FE4S_WBL"/>
    <property type="match status" value="1"/>
</dbReference>
<evidence type="ECO:0000256" key="8">
    <source>
        <dbReference type="ARBA" id="ARBA00023125"/>
    </source>
</evidence>
<evidence type="ECO:0000256" key="1">
    <source>
        <dbReference type="ARBA" id="ARBA00004496"/>
    </source>
</evidence>
<dbReference type="Pfam" id="PF13384">
    <property type="entry name" value="HTH_23"/>
    <property type="match status" value="1"/>
</dbReference>
<keyword evidence="11" id="KW-0963">Cytoplasm</keyword>
<dbReference type="PANTHER" id="PTHR38839">
    <property type="entry name" value="TRANSCRIPTIONAL REGULATOR WHID-RELATED"/>
    <property type="match status" value="1"/>
</dbReference>
<keyword evidence="15" id="KW-1185">Reference proteome</keyword>
<gene>
    <name evidence="14" type="primary">whiB1_2</name>
    <name evidence="11" type="synonym">whiB</name>
    <name evidence="14" type="ORF">BG845_05704</name>
</gene>
<reference evidence="14 15" key="1">
    <citation type="submission" date="2016-09" db="EMBL/GenBank/DDBJ databases">
        <title>Pseudonocardia autotrophica DSM535, a candidate organism with high potential of specific P450 cytochromes.</title>
        <authorList>
            <person name="Grumaz C."/>
            <person name="Vainshtein Y."/>
            <person name="Kirstahler P."/>
            <person name="Sohn K."/>
        </authorList>
    </citation>
    <scope>NUCLEOTIDE SEQUENCE [LARGE SCALE GENOMIC DNA]</scope>
    <source>
        <strain evidence="14 15">DSM 535</strain>
    </source>
</reference>
<dbReference type="GO" id="GO:0003677">
    <property type="term" value="F:DNA binding"/>
    <property type="evidence" value="ECO:0007669"/>
    <property type="project" value="UniProtKB-UniRule"/>
</dbReference>
<feature type="binding site" evidence="11">
    <location>
        <position position="41"/>
    </location>
    <ligand>
        <name>[4Fe-4S] cluster</name>
        <dbReference type="ChEBI" id="CHEBI:49883"/>
    </ligand>
</feature>
<comment type="cofactor">
    <cofactor evidence="11">
        <name>[4Fe-4S] cluster</name>
        <dbReference type="ChEBI" id="CHEBI:49883"/>
    </cofactor>
    <text evidence="11">Binds 1 [4Fe-4S] cluster per subunit. Following nitrosylation of the [4Fe-4S] cluster binds 1 [4Fe-8(NO)] cluster per subunit.</text>
</comment>
<dbReference type="PANTHER" id="PTHR38839:SF6">
    <property type="entry name" value="TRANSCRIPTIONAL REGULATOR WHIB1"/>
    <property type="match status" value="1"/>
</dbReference>
<evidence type="ECO:0000256" key="7">
    <source>
        <dbReference type="ARBA" id="ARBA00023015"/>
    </source>
</evidence>
<feature type="binding site" evidence="11">
    <location>
        <position position="38"/>
    </location>
    <ligand>
        <name>[4Fe-4S] cluster</name>
        <dbReference type="ChEBI" id="CHEBI:49883"/>
    </ligand>
</feature>
<dbReference type="InterPro" id="IPR003482">
    <property type="entry name" value="Whib"/>
</dbReference>
<evidence type="ECO:0000259" key="13">
    <source>
        <dbReference type="PROSITE" id="PS51674"/>
    </source>
</evidence>
<dbReference type="OrthoDB" id="3576679at2"/>
<organism evidence="14 15">
    <name type="scientific">Pseudonocardia autotrophica</name>
    <name type="common">Amycolata autotrophica</name>
    <name type="synonym">Nocardia autotrophica</name>
    <dbReference type="NCBI Taxonomy" id="2074"/>
    <lineage>
        <taxon>Bacteria</taxon>
        <taxon>Bacillati</taxon>
        <taxon>Actinomycetota</taxon>
        <taxon>Actinomycetes</taxon>
        <taxon>Pseudonocardiales</taxon>
        <taxon>Pseudonocardiaceae</taxon>
        <taxon>Pseudonocardia</taxon>
    </lineage>
</organism>
<name>A0A1Y2MLJ8_PSEAH</name>
<dbReference type="GO" id="GO:0005737">
    <property type="term" value="C:cytoplasm"/>
    <property type="evidence" value="ECO:0007669"/>
    <property type="project" value="UniProtKB-SubCell"/>
</dbReference>
<dbReference type="HAMAP" id="MF_01479">
    <property type="entry name" value="WhiB"/>
    <property type="match status" value="1"/>
</dbReference>
<keyword evidence="6 11" id="KW-0411">Iron-sulfur</keyword>
<dbReference type="GO" id="GO:0045454">
    <property type="term" value="P:cell redox homeostasis"/>
    <property type="evidence" value="ECO:0007669"/>
    <property type="project" value="TreeGrafter"/>
</dbReference>
<evidence type="ECO:0000256" key="3">
    <source>
        <dbReference type="ARBA" id="ARBA00022485"/>
    </source>
</evidence>
<comment type="subcellular location">
    <subcellularLocation>
        <location evidence="1 11">Cytoplasm</location>
    </subcellularLocation>
</comment>
<evidence type="ECO:0000256" key="5">
    <source>
        <dbReference type="ARBA" id="ARBA00023004"/>
    </source>
</evidence>
<accession>A0A1Y2MLJ8</accession>
<dbReference type="Proteomes" id="UP000194360">
    <property type="component" value="Unassembled WGS sequence"/>
</dbReference>
<evidence type="ECO:0000256" key="10">
    <source>
        <dbReference type="ARBA" id="ARBA00023163"/>
    </source>
</evidence>
<evidence type="ECO:0000256" key="4">
    <source>
        <dbReference type="ARBA" id="ARBA00022723"/>
    </source>
</evidence>
<dbReference type="GO" id="GO:0046872">
    <property type="term" value="F:metal ion binding"/>
    <property type="evidence" value="ECO:0007669"/>
    <property type="project" value="UniProtKB-KW"/>
</dbReference>
<evidence type="ECO:0000313" key="15">
    <source>
        <dbReference type="Proteomes" id="UP000194360"/>
    </source>
</evidence>
<keyword evidence="4 11" id="KW-0479">Metal-binding</keyword>
<dbReference type="InterPro" id="IPR034768">
    <property type="entry name" value="4FE4S_WBL"/>
</dbReference>
<evidence type="ECO:0000256" key="11">
    <source>
        <dbReference type="HAMAP-Rule" id="MF_01479"/>
    </source>
</evidence>
<comment type="PTM">
    <text evidence="11">The Fe-S cluster can be nitrosylated by nitric oxide (NO).</text>
</comment>
<evidence type="ECO:0000256" key="6">
    <source>
        <dbReference type="ARBA" id="ARBA00023014"/>
    </source>
</evidence>
<keyword evidence="8 11" id="KW-0238">DNA-binding</keyword>
<dbReference type="GO" id="GO:0047134">
    <property type="term" value="F:protein-disulfide reductase [NAD(P)H] activity"/>
    <property type="evidence" value="ECO:0007669"/>
    <property type="project" value="TreeGrafter"/>
</dbReference>
<keyword evidence="5 11" id="KW-0408">Iron</keyword>
<evidence type="ECO:0000256" key="2">
    <source>
        <dbReference type="ARBA" id="ARBA00006597"/>
    </source>
</evidence>
<protein>
    <recommendedName>
        <fullName evidence="11">Transcriptional regulator WhiB</fullName>
    </recommendedName>
</protein>
<sequence>MDFLDHALPCRAENPELFFPVGTGRPAARQVEQAKAVCRRCPVTAACLDWAVRSGEVGVWGATTDDERRRSRPRTPCRPAAQRSPQQARRAAAVACVRQGTQRVVVAEQYGVSPRTLQRWLAAASA</sequence>
<feature type="region of interest" description="Disordered" evidence="12">
    <location>
        <begin position="61"/>
        <end position="89"/>
    </location>
</feature>
<comment type="similarity">
    <text evidence="2 11">Belongs to the WhiB family.</text>
</comment>
<feature type="domain" description="4Fe-4S Wbl-type" evidence="13">
    <location>
        <begin position="9"/>
        <end position="70"/>
    </location>
</feature>
<dbReference type="GO" id="GO:0045892">
    <property type="term" value="P:negative regulation of DNA-templated transcription"/>
    <property type="evidence" value="ECO:0007669"/>
    <property type="project" value="TreeGrafter"/>
</dbReference>
<comment type="function">
    <text evidence="11">Acts as a transcriptional regulator. Probably redox-responsive. The apo- but not holo-form probably binds DNA.</text>
</comment>
<dbReference type="STRING" id="2074.BG845_05704"/>
<dbReference type="EMBL" id="MIGB01000044">
    <property type="protein sequence ID" value="OSY36022.1"/>
    <property type="molecule type" value="Genomic_DNA"/>
</dbReference>
<dbReference type="GO" id="GO:0035731">
    <property type="term" value="F:dinitrosyl-iron complex binding"/>
    <property type="evidence" value="ECO:0007669"/>
    <property type="project" value="UniProtKB-UniRule"/>
</dbReference>
<keyword evidence="10 11" id="KW-0804">Transcription</keyword>
<keyword evidence="9 11" id="KW-1015">Disulfide bond</keyword>
<comment type="PTM">
    <text evidence="11">Upon Fe-S cluster removal intramolecular disulfide bonds are formed.</text>
</comment>
<dbReference type="Pfam" id="PF02467">
    <property type="entry name" value="Whib"/>
    <property type="match status" value="1"/>
</dbReference>
<evidence type="ECO:0000256" key="9">
    <source>
        <dbReference type="ARBA" id="ARBA00023157"/>
    </source>
</evidence>
<feature type="binding site" evidence="11">
    <location>
        <position position="47"/>
    </location>
    <ligand>
        <name>[4Fe-4S] cluster</name>
        <dbReference type="ChEBI" id="CHEBI:49883"/>
    </ligand>
</feature>
<keyword evidence="3 11" id="KW-0004">4Fe-4S</keyword>
<evidence type="ECO:0000256" key="12">
    <source>
        <dbReference type="SAM" id="MobiDB-lite"/>
    </source>
</evidence>
<dbReference type="GO" id="GO:0051539">
    <property type="term" value="F:4 iron, 4 sulfur cluster binding"/>
    <property type="evidence" value="ECO:0007669"/>
    <property type="project" value="UniProtKB-UniRule"/>
</dbReference>
<keyword evidence="7 11" id="KW-0805">Transcription regulation</keyword>
<feature type="compositionally biased region" description="Low complexity" evidence="12">
    <location>
        <begin position="77"/>
        <end position="89"/>
    </location>
</feature>
<feature type="binding site" evidence="11">
    <location>
        <position position="10"/>
    </location>
    <ligand>
        <name>[4Fe-4S] cluster</name>
        <dbReference type="ChEBI" id="CHEBI:49883"/>
    </ligand>
</feature>
<comment type="caution">
    <text evidence="14">The sequence shown here is derived from an EMBL/GenBank/DDBJ whole genome shotgun (WGS) entry which is preliminary data.</text>
</comment>
<evidence type="ECO:0000313" key="14">
    <source>
        <dbReference type="EMBL" id="OSY36022.1"/>
    </source>
</evidence>
<dbReference type="AlphaFoldDB" id="A0A1Y2MLJ8"/>
<proteinExistence type="inferred from homology"/>